<reference evidence="1 2" key="1">
    <citation type="submission" date="2020-04" db="EMBL/GenBank/DDBJ databases">
        <authorList>
            <person name="De Canck E."/>
        </authorList>
    </citation>
    <scope>NUCLEOTIDE SEQUENCE [LARGE SCALE GENOMIC DNA]</scope>
    <source>
        <strain evidence="1 2">LMG 29542</strain>
    </source>
</reference>
<name>A0A6J5EYD3_9BURK</name>
<dbReference type="EMBL" id="CADIKH010000052">
    <property type="protein sequence ID" value="CAB3771610.1"/>
    <property type="molecule type" value="Genomic_DNA"/>
</dbReference>
<protein>
    <submittedName>
        <fullName evidence="1">Uncharacterized protein</fullName>
    </submittedName>
</protein>
<organism evidence="1 2">
    <name type="scientific">Paraburkholderia humisilvae</name>
    <dbReference type="NCBI Taxonomy" id="627669"/>
    <lineage>
        <taxon>Bacteria</taxon>
        <taxon>Pseudomonadati</taxon>
        <taxon>Pseudomonadota</taxon>
        <taxon>Betaproteobacteria</taxon>
        <taxon>Burkholderiales</taxon>
        <taxon>Burkholderiaceae</taxon>
        <taxon>Paraburkholderia</taxon>
    </lineage>
</organism>
<dbReference type="Proteomes" id="UP000494363">
    <property type="component" value="Unassembled WGS sequence"/>
</dbReference>
<proteinExistence type="predicted"/>
<accession>A0A6J5EYD3</accession>
<gene>
    <name evidence="1" type="ORF">LMG29542_06658</name>
</gene>
<sequence>MTLSRATSAVAFAAIKTFSYTFNPWTDLKVAERLLNRREKLIPPNCTDADWSRHSNFMMRHIGCGHNPPSYYISYGYYYCSHYGKELFPDLSPAGKVWLILARKYLQINMENGLKQNMKGDVIQMASRDPNNGDFSMDVSRYKLELDHDAFKHFAFRTHPLAYLDGGIAHLPPTDLIRITMQPRLQEWGSLGTYDQVISTGWGSTKTWVGEAHDGTEYLIRRALNRLTEK</sequence>
<evidence type="ECO:0000313" key="2">
    <source>
        <dbReference type="Proteomes" id="UP000494363"/>
    </source>
</evidence>
<dbReference type="AlphaFoldDB" id="A0A6J5EYD3"/>
<keyword evidence="2" id="KW-1185">Reference proteome</keyword>
<evidence type="ECO:0000313" key="1">
    <source>
        <dbReference type="EMBL" id="CAB3771610.1"/>
    </source>
</evidence>